<evidence type="ECO:0000313" key="4">
    <source>
        <dbReference type="EMBL" id="MQL82499.1"/>
    </source>
</evidence>
<comment type="caution">
    <text evidence="4">The sequence shown here is derived from an EMBL/GenBank/DDBJ whole genome shotgun (WGS) entry which is preliminary data.</text>
</comment>
<feature type="repeat" description="PPR" evidence="2">
    <location>
        <begin position="316"/>
        <end position="346"/>
    </location>
</feature>
<dbReference type="SMR" id="A0A843URT5"/>
<accession>A0A843URT5</accession>
<keyword evidence="1" id="KW-0677">Repeat</keyword>
<dbReference type="PANTHER" id="PTHR47926:SF359">
    <property type="entry name" value="PENTACOTRIPEPTIDE-REPEAT REGION OF PRORP DOMAIN-CONTAINING PROTEIN"/>
    <property type="match status" value="1"/>
</dbReference>
<dbReference type="PANTHER" id="PTHR47926">
    <property type="entry name" value="PENTATRICOPEPTIDE REPEAT-CONTAINING PROTEIN"/>
    <property type="match status" value="1"/>
</dbReference>
<feature type="repeat" description="PPR" evidence="2">
    <location>
        <begin position="109"/>
        <end position="144"/>
    </location>
</feature>
<dbReference type="PROSITE" id="PS51375">
    <property type="entry name" value="PPR"/>
    <property type="match status" value="6"/>
</dbReference>
<dbReference type="FunFam" id="1.25.40.10:FF:000348">
    <property type="entry name" value="Pentatricopeptide repeat-containing protein chloroplastic"/>
    <property type="match status" value="1"/>
</dbReference>
<proteinExistence type="predicted"/>
<dbReference type="AlphaFoldDB" id="A0A843URT5"/>
<reference evidence="4" key="1">
    <citation type="submission" date="2017-07" db="EMBL/GenBank/DDBJ databases">
        <title>Taro Niue Genome Assembly and Annotation.</title>
        <authorList>
            <person name="Atibalentja N."/>
            <person name="Keating K."/>
            <person name="Fields C.J."/>
        </authorList>
    </citation>
    <scope>NUCLEOTIDE SEQUENCE</scope>
    <source>
        <strain evidence="4">Niue_2</strain>
        <tissue evidence="4">Leaf</tissue>
    </source>
</reference>
<dbReference type="SUPFAM" id="SSF48452">
    <property type="entry name" value="TPR-like"/>
    <property type="match status" value="1"/>
</dbReference>
<dbReference type="GO" id="GO:0003723">
    <property type="term" value="F:RNA binding"/>
    <property type="evidence" value="ECO:0007669"/>
    <property type="project" value="InterPro"/>
</dbReference>
<dbReference type="EMBL" id="NMUH01000635">
    <property type="protein sequence ID" value="MQL82499.1"/>
    <property type="molecule type" value="Genomic_DNA"/>
</dbReference>
<dbReference type="InterPro" id="IPR011990">
    <property type="entry name" value="TPR-like_helical_dom_sf"/>
</dbReference>
<feature type="repeat" description="PPR" evidence="2">
    <location>
        <begin position="347"/>
        <end position="381"/>
    </location>
</feature>
<dbReference type="Pfam" id="PF13041">
    <property type="entry name" value="PPR_2"/>
    <property type="match status" value="2"/>
</dbReference>
<dbReference type="FunFam" id="1.25.40.10:FF:000242">
    <property type="entry name" value="Pentatricopeptide repeat-containing protein"/>
    <property type="match status" value="1"/>
</dbReference>
<evidence type="ECO:0000313" key="5">
    <source>
        <dbReference type="Proteomes" id="UP000652761"/>
    </source>
</evidence>
<evidence type="ECO:0000256" key="1">
    <source>
        <dbReference type="ARBA" id="ARBA00022737"/>
    </source>
</evidence>
<dbReference type="Gene3D" id="1.25.40.10">
    <property type="entry name" value="Tetratricopeptide repeat domain"/>
    <property type="match status" value="3"/>
</dbReference>
<evidence type="ECO:0008006" key="6">
    <source>
        <dbReference type="Google" id="ProtNLM"/>
    </source>
</evidence>
<dbReference type="GO" id="GO:0009451">
    <property type="term" value="P:RNA modification"/>
    <property type="evidence" value="ECO:0007669"/>
    <property type="project" value="InterPro"/>
</dbReference>
<dbReference type="Pfam" id="PF01535">
    <property type="entry name" value="PPR"/>
    <property type="match status" value="2"/>
</dbReference>
<dbReference type="InterPro" id="IPR046960">
    <property type="entry name" value="PPR_At4g14850-like_plant"/>
</dbReference>
<keyword evidence="5" id="KW-1185">Reference proteome</keyword>
<feature type="compositionally biased region" description="Pro residues" evidence="3">
    <location>
        <begin position="25"/>
        <end position="34"/>
    </location>
</feature>
<dbReference type="Proteomes" id="UP000652761">
    <property type="component" value="Unassembled WGS sequence"/>
</dbReference>
<feature type="repeat" description="PPR" evidence="2">
    <location>
        <begin position="382"/>
        <end position="417"/>
    </location>
</feature>
<name>A0A843URT5_COLES</name>
<dbReference type="OrthoDB" id="185373at2759"/>
<dbReference type="InterPro" id="IPR002885">
    <property type="entry name" value="PPR_rpt"/>
</dbReference>
<feature type="repeat" description="PPR" evidence="2">
    <location>
        <begin position="245"/>
        <end position="279"/>
    </location>
</feature>
<feature type="region of interest" description="Disordered" evidence="3">
    <location>
        <begin position="18"/>
        <end position="37"/>
    </location>
</feature>
<dbReference type="NCBIfam" id="TIGR00756">
    <property type="entry name" value="PPR"/>
    <property type="match status" value="6"/>
</dbReference>
<sequence length="505" mass="56170">MVAAPCLACAPDPCPLQNPSSSSVSPPPTLPSPAPTARLISSPREALRFLKARCRTPCHLKQAHAYLIRCGLGRHPDLLTALLRRYASHGGAHIRAAAAAFSELPQPPPAFAWNVMMRALTLAGRPYDALFLYYNRMAVAGVPPDKFTFPSAVKACAACSDLRKGMEVHARAIKIGLCVDIFLQNILMHLYLKCEEGDALYGHLMFARMRVRNMVSWTTLVSGFAARGDLESARGVFEEMPLKRNVVTWTAMVDAYARNGQPEEAFEMFRKMQVENVQPNEFTLVALLIACTELGSKKLGRWVHDYARKNGSLDDNVYVGTALIDMYSKFGSLEEARRVFDGMPQKSIATWNSMITGLGVHGHGREAIDLFREMEKVGLRPDEITFKGVLCACVRAGLTLEAFELFRDMMELYGITPTSEHYHSVVELLERAGVREETQQLVEKLRTEQEDVEILQTLLIAREAYHANQGEELLRQHVHAGLEQSSDAGSDVSLQDHEQLGWEVG</sequence>
<evidence type="ECO:0000256" key="2">
    <source>
        <dbReference type="PROSITE-ProRule" id="PRU00708"/>
    </source>
</evidence>
<evidence type="ECO:0000256" key="3">
    <source>
        <dbReference type="SAM" id="MobiDB-lite"/>
    </source>
</evidence>
<feature type="repeat" description="PPR" evidence="2">
    <location>
        <begin position="213"/>
        <end position="243"/>
    </location>
</feature>
<gene>
    <name evidence="4" type="ORF">Taro_014970</name>
</gene>
<protein>
    <recommendedName>
        <fullName evidence="6">Pentatricopeptide repeat-containing protein</fullName>
    </recommendedName>
</protein>
<organism evidence="4 5">
    <name type="scientific">Colocasia esculenta</name>
    <name type="common">Wild taro</name>
    <name type="synonym">Arum esculentum</name>
    <dbReference type="NCBI Taxonomy" id="4460"/>
    <lineage>
        <taxon>Eukaryota</taxon>
        <taxon>Viridiplantae</taxon>
        <taxon>Streptophyta</taxon>
        <taxon>Embryophyta</taxon>
        <taxon>Tracheophyta</taxon>
        <taxon>Spermatophyta</taxon>
        <taxon>Magnoliopsida</taxon>
        <taxon>Liliopsida</taxon>
        <taxon>Araceae</taxon>
        <taxon>Aroideae</taxon>
        <taxon>Colocasieae</taxon>
        <taxon>Colocasia</taxon>
    </lineage>
</organism>